<accession>A0ABS5IVD3</accession>
<feature type="domain" description="Tetrapyrrole biosynthesis uroporphyrinogen III synthase" evidence="1">
    <location>
        <begin position="38"/>
        <end position="247"/>
    </location>
</feature>
<name>A0ABS5IVD3_9BACT</name>
<dbReference type="Gene3D" id="3.40.50.10090">
    <property type="match status" value="2"/>
</dbReference>
<keyword evidence="3" id="KW-1185">Reference proteome</keyword>
<dbReference type="PANTHER" id="PTHR12390">
    <property type="entry name" value="UROPORPHYRINOGEN III SYNTHASE"/>
    <property type="match status" value="1"/>
</dbReference>
<dbReference type="SUPFAM" id="SSF69618">
    <property type="entry name" value="HemD-like"/>
    <property type="match status" value="1"/>
</dbReference>
<dbReference type="EMBL" id="JAGTXB010000002">
    <property type="protein sequence ID" value="MBS0026906.1"/>
    <property type="molecule type" value="Genomic_DNA"/>
</dbReference>
<reference evidence="2 3" key="1">
    <citation type="submission" date="2021-04" db="EMBL/GenBank/DDBJ databases">
        <title>Chitinophaga sp. nov., isolated from the rhizosphere soil.</title>
        <authorList>
            <person name="He S."/>
        </authorList>
    </citation>
    <scope>NUCLEOTIDE SEQUENCE [LARGE SCALE GENOMIC DNA]</scope>
    <source>
        <strain evidence="2 3">2R12</strain>
    </source>
</reference>
<comment type="caution">
    <text evidence="2">The sequence shown here is derived from an EMBL/GenBank/DDBJ whole genome shotgun (WGS) entry which is preliminary data.</text>
</comment>
<evidence type="ECO:0000259" key="1">
    <source>
        <dbReference type="Pfam" id="PF02602"/>
    </source>
</evidence>
<dbReference type="CDD" id="cd06578">
    <property type="entry name" value="HemD"/>
    <property type="match status" value="1"/>
</dbReference>
<dbReference type="InterPro" id="IPR003754">
    <property type="entry name" value="4pyrrol_synth_uPrphyn_synth"/>
</dbReference>
<evidence type="ECO:0000313" key="3">
    <source>
        <dbReference type="Proteomes" id="UP000676386"/>
    </source>
</evidence>
<dbReference type="RefSeq" id="WP_211972000.1">
    <property type="nucleotide sequence ID" value="NZ_CBFHAM010000113.1"/>
</dbReference>
<dbReference type="InterPro" id="IPR036108">
    <property type="entry name" value="4pyrrol_syn_uPrphyn_synt_sf"/>
</dbReference>
<dbReference type="PANTHER" id="PTHR12390:SF0">
    <property type="entry name" value="UROPORPHYRINOGEN-III SYNTHASE"/>
    <property type="match status" value="1"/>
</dbReference>
<dbReference type="InterPro" id="IPR039793">
    <property type="entry name" value="UROS/Hem4"/>
</dbReference>
<gene>
    <name evidence="2" type="ORF">KE626_06260</name>
</gene>
<dbReference type="Pfam" id="PF02602">
    <property type="entry name" value="HEM4"/>
    <property type="match status" value="1"/>
</dbReference>
<proteinExistence type="predicted"/>
<dbReference type="Proteomes" id="UP000676386">
    <property type="component" value="Unassembled WGS sequence"/>
</dbReference>
<evidence type="ECO:0000313" key="2">
    <source>
        <dbReference type="EMBL" id="MBS0026906.1"/>
    </source>
</evidence>
<protein>
    <submittedName>
        <fullName evidence="2">Uroporphyrinogen-III synthase</fullName>
    </submittedName>
</protein>
<sequence length="260" mass="28673">MSNDKYRILSTRHLTDSSIAVAAENGILIEVKDFIQIKPVTLPALKGTTPGWNNTYTSNIFQAPNVSVFTSANAINVLEQHYFSIGSDRKNGLFTFFLRDHANICCISGKTLQKAREVFPDCNILASSPYGSELAAAIIALGNISEVNFYCGNQRREELPSTLKQAGIRVNEFVIYENIPAPEVTTTDYDGVLFFSPSAVKSYLSTNRLPGKTVCFAIGRTTATALGEYTDNKIIMSTNISEDALVQTAIFYFNNINCYE</sequence>
<organism evidence="2 3">
    <name type="scientific">Chitinophaga hostae</name>
    <dbReference type="NCBI Taxonomy" id="2831022"/>
    <lineage>
        <taxon>Bacteria</taxon>
        <taxon>Pseudomonadati</taxon>
        <taxon>Bacteroidota</taxon>
        <taxon>Chitinophagia</taxon>
        <taxon>Chitinophagales</taxon>
        <taxon>Chitinophagaceae</taxon>
        <taxon>Chitinophaga</taxon>
    </lineage>
</organism>